<comment type="similarity">
    <text evidence="1">Belongs to the PhzF family.</text>
</comment>
<gene>
    <name evidence="4" type="ORF">KIC69_01050</name>
</gene>
<dbReference type="Gene3D" id="3.10.310.10">
    <property type="entry name" value="Diaminopimelate Epimerase, Chain A, domain 1"/>
    <property type="match status" value="2"/>
</dbReference>
<evidence type="ECO:0000256" key="2">
    <source>
        <dbReference type="ARBA" id="ARBA00023235"/>
    </source>
</evidence>
<evidence type="ECO:0000313" key="4">
    <source>
        <dbReference type="EMBL" id="MBS5829404.1"/>
    </source>
</evidence>
<evidence type="ECO:0000313" key="5">
    <source>
        <dbReference type="Proteomes" id="UP000824019"/>
    </source>
</evidence>
<dbReference type="AlphaFoldDB" id="A0A9E1B5I1"/>
<keyword evidence="2" id="KW-0413">Isomerase</keyword>
<accession>A0A9E1B5I1</accession>
<feature type="active site" evidence="3">
    <location>
        <position position="23"/>
    </location>
</feature>
<evidence type="ECO:0000256" key="1">
    <source>
        <dbReference type="ARBA" id="ARBA00008270"/>
    </source>
</evidence>
<dbReference type="InterPro" id="IPR003719">
    <property type="entry name" value="Phenazine_PhzF-like"/>
</dbReference>
<sequence length="237" mass="26262">MHYKRAVVKGAYAKDSCENNLSETAFVVPNGEIYSLRWFTPLSEIDLCGHATLASAFALKRFFAPEQNEFKFKTLSGILNVAYKDETFWLDFPSFSLKEVAVSEQMARAVGARPKRAFLGRDLLLIMQNESEVVDARPDMEFLSGLDGLITHISAMGKKFDCVSRSFAPKLGVVEDSVCGSGHCHLVPFWAKELGKSEIAAFQASKRGGKIACRMRDDDRVMLGGKAVLYAVSELFV</sequence>
<dbReference type="PIRSF" id="PIRSF016184">
    <property type="entry name" value="PhzC_PhzF"/>
    <property type="match status" value="1"/>
</dbReference>
<reference evidence="4" key="1">
    <citation type="submission" date="2021-02" db="EMBL/GenBank/DDBJ databases">
        <title>Infant gut strain persistence is associated with maternal origin, phylogeny, and functional potential including surface adhesion and iron acquisition.</title>
        <authorList>
            <person name="Lou Y.C."/>
        </authorList>
    </citation>
    <scope>NUCLEOTIDE SEQUENCE</scope>
    <source>
        <strain evidence="4">L3_101_000G1_dasL3_101_000G1_concoct_7_sub</strain>
    </source>
</reference>
<dbReference type="GO" id="GO:0016853">
    <property type="term" value="F:isomerase activity"/>
    <property type="evidence" value="ECO:0007669"/>
    <property type="project" value="UniProtKB-KW"/>
</dbReference>
<dbReference type="Pfam" id="PF02567">
    <property type="entry name" value="PhzC-PhzF"/>
    <property type="match status" value="1"/>
</dbReference>
<name>A0A9E1B5I1_9BACT</name>
<dbReference type="PANTHER" id="PTHR13774:SF17">
    <property type="entry name" value="PHENAZINE BIOSYNTHESIS-LIKE DOMAIN-CONTAINING PROTEIN"/>
    <property type="match status" value="1"/>
</dbReference>
<proteinExistence type="inferred from homology"/>
<dbReference type="Proteomes" id="UP000824019">
    <property type="component" value="Unassembled WGS sequence"/>
</dbReference>
<organism evidence="4 5">
    <name type="scientific">Campylobacter concisus</name>
    <dbReference type="NCBI Taxonomy" id="199"/>
    <lineage>
        <taxon>Bacteria</taxon>
        <taxon>Pseudomonadati</taxon>
        <taxon>Campylobacterota</taxon>
        <taxon>Epsilonproteobacteria</taxon>
        <taxon>Campylobacterales</taxon>
        <taxon>Campylobacteraceae</taxon>
        <taxon>Campylobacter</taxon>
    </lineage>
</organism>
<protein>
    <submittedName>
        <fullName evidence="4">PhzF family phenazine biosynthesis protein</fullName>
    </submittedName>
</protein>
<comment type="caution">
    <text evidence="4">The sequence shown here is derived from an EMBL/GenBank/DDBJ whole genome shotgun (WGS) entry which is preliminary data.</text>
</comment>
<dbReference type="SUPFAM" id="SSF54506">
    <property type="entry name" value="Diaminopimelate epimerase-like"/>
    <property type="match status" value="1"/>
</dbReference>
<dbReference type="EMBL" id="JAHAKR010000021">
    <property type="protein sequence ID" value="MBS5829404.1"/>
    <property type="molecule type" value="Genomic_DNA"/>
</dbReference>
<evidence type="ECO:0000256" key="3">
    <source>
        <dbReference type="PIRSR" id="PIRSR016184-1"/>
    </source>
</evidence>
<dbReference type="PANTHER" id="PTHR13774">
    <property type="entry name" value="PHENAZINE BIOSYNTHESIS PROTEIN"/>
    <property type="match status" value="1"/>
</dbReference>
<dbReference type="GO" id="GO:0005737">
    <property type="term" value="C:cytoplasm"/>
    <property type="evidence" value="ECO:0007669"/>
    <property type="project" value="TreeGrafter"/>
</dbReference>